<feature type="non-terminal residue" evidence="1">
    <location>
        <position position="150"/>
    </location>
</feature>
<evidence type="ECO:0000313" key="2">
    <source>
        <dbReference type="Proteomes" id="UP000265520"/>
    </source>
</evidence>
<proteinExistence type="predicted"/>
<dbReference type="GO" id="GO:0006974">
    <property type="term" value="P:DNA damage response"/>
    <property type="evidence" value="ECO:0007669"/>
    <property type="project" value="InterPro"/>
</dbReference>
<gene>
    <name evidence="1" type="ORF">A2U01_0004751</name>
</gene>
<comment type="caution">
    <text evidence="1">The sequence shown here is derived from an EMBL/GenBank/DDBJ whole genome shotgun (WGS) entry which is preliminary data.</text>
</comment>
<name>A0A392M8V6_9FABA</name>
<dbReference type="Proteomes" id="UP000265520">
    <property type="component" value="Unassembled WGS sequence"/>
</dbReference>
<reference evidence="1 2" key="1">
    <citation type="journal article" date="2018" name="Front. Plant Sci.">
        <title>Red Clover (Trifolium pratense) and Zigzag Clover (T. medium) - A Picture of Genomic Similarities and Differences.</title>
        <authorList>
            <person name="Dluhosova J."/>
            <person name="Istvanek J."/>
            <person name="Nedelnik J."/>
            <person name="Repkova J."/>
        </authorList>
    </citation>
    <scope>NUCLEOTIDE SEQUENCE [LARGE SCALE GENOMIC DNA]</scope>
    <source>
        <strain evidence="2">cv. 10/8</strain>
        <tissue evidence="1">Leaf</tissue>
    </source>
</reference>
<organism evidence="1 2">
    <name type="scientific">Trifolium medium</name>
    <dbReference type="NCBI Taxonomy" id="97028"/>
    <lineage>
        <taxon>Eukaryota</taxon>
        <taxon>Viridiplantae</taxon>
        <taxon>Streptophyta</taxon>
        <taxon>Embryophyta</taxon>
        <taxon>Tracheophyta</taxon>
        <taxon>Spermatophyta</taxon>
        <taxon>Magnoliopsida</taxon>
        <taxon>eudicotyledons</taxon>
        <taxon>Gunneridae</taxon>
        <taxon>Pentapetalae</taxon>
        <taxon>rosids</taxon>
        <taxon>fabids</taxon>
        <taxon>Fabales</taxon>
        <taxon>Fabaceae</taxon>
        <taxon>Papilionoideae</taxon>
        <taxon>50 kb inversion clade</taxon>
        <taxon>NPAAA clade</taxon>
        <taxon>Hologalegina</taxon>
        <taxon>IRL clade</taxon>
        <taxon>Trifolieae</taxon>
        <taxon>Trifolium</taxon>
    </lineage>
</organism>
<dbReference type="AlphaFoldDB" id="A0A392M8V6"/>
<protein>
    <submittedName>
        <fullName evidence="1">Serine/threonine-protein kinase ATM-like</fullName>
    </submittedName>
</protein>
<keyword evidence="1" id="KW-0418">Kinase</keyword>
<dbReference type="PANTHER" id="PTHR37079">
    <property type="entry name" value="SERINE/THREONINE-PROTEIN KINASE ATM"/>
    <property type="match status" value="1"/>
</dbReference>
<evidence type="ECO:0000313" key="1">
    <source>
        <dbReference type="EMBL" id="MCH83922.1"/>
    </source>
</evidence>
<dbReference type="InterPro" id="IPR038980">
    <property type="entry name" value="ATM_plant"/>
</dbReference>
<dbReference type="PANTHER" id="PTHR37079:SF4">
    <property type="entry name" value="SERINE_THREONINE-PROTEIN KINASE ATM"/>
    <property type="match status" value="1"/>
</dbReference>
<accession>A0A392M8V6</accession>
<keyword evidence="1" id="KW-0808">Transferase</keyword>
<sequence length="150" mass="17196">MVIMKLCMRFGHLFTCVGRMMQVVSENWFQISFPGYGRARHQQELHVLLVFSLVTLEFHMFTLCALCKSTRIHPCKSIDYCSTGETSYNIGVCISEELLVVLMKLLMKYLMDDSVKVVDTASQTLRGILSTERGQKALHSFDSYQRSLVK</sequence>
<dbReference type="EMBL" id="LXQA010005966">
    <property type="protein sequence ID" value="MCH83922.1"/>
    <property type="molecule type" value="Genomic_DNA"/>
</dbReference>
<keyword evidence="2" id="KW-1185">Reference proteome</keyword>
<dbReference type="GO" id="GO:0004674">
    <property type="term" value="F:protein serine/threonine kinase activity"/>
    <property type="evidence" value="ECO:0007669"/>
    <property type="project" value="InterPro"/>
</dbReference>